<reference evidence="2" key="1">
    <citation type="submission" date="2015-12" db="EMBL/GenBank/DDBJ databases">
        <authorList>
            <person name="Tarr C.L."/>
            <person name="Gladney L.M."/>
        </authorList>
    </citation>
    <scope>NUCLEOTIDE SEQUENCE [LARGE SCALE GENOMIC DNA]</scope>
    <source>
        <strain evidence="2">2756-81</strain>
    </source>
</reference>
<name>A0A151JFY0_9VIBR</name>
<organism evidence="1 2">
    <name type="scientific">Vibrio cidicii</name>
    <dbReference type="NCBI Taxonomy" id="1763883"/>
    <lineage>
        <taxon>Bacteria</taxon>
        <taxon>Pseudomonadati</taxon>
        <taxon>Pseudomonadota</taxon>
        <taxon>Gammaproteobacteria</taxon>
        <taxon>Vibrionales</taxon>
        <taxon>Vibrionaceae</taxon>
        <taxon>Vibrio</taxon>
    </lineage>
</organism>
<accession>A0A151JFY0</accession>
<sequence>MASQKEKYHKGMSGEYAVASELHRRLISASVTYGNYKSADVIAFSDKSEKSVIIEVKTTSKNKWVVGSSKLPPPSQKPWVFVHMPEDLNACPRFFVFTQSELHDLLEPIENEYYRKFKEKHGEDYGSRAGVVNLNLKQALPFENKWKTLLSQLAG</sequence>
<dbReference type="EMBL" id="LOMK01000001">
    <property type="protein sequence ID" value="KYN24628.1"/>
    <property type="molecule type" value="Genomic_DNA"/>
</dbReference>
<dbReference type="Gene3D" id="3.40.1350.10">
    <property type="match status" value="1"/>
</dbReference>
<dbReference type="GO" id="GO:0003676">
    <property type="term" value="F:nucleic acid binding"/>
    <property type="evidence" value="ECO:0007669"/>
    <property type="project" value="InterPro"/>
</dbReference>
<gene>
    <name evidence="1" type="ORF">AUQ44_01625</name>
</gene>
<dbReference type="InterPro" id="IPR011335">
    <property type="entry name" value="Restrct_endonuc-II-like"/>
</dbReference>
<evidence type="ECO:0000313" key="2">
    <source>
        <dbReference type="Proteomes" id="UP000075349"/>
    </source>
</evidence>
<dbReference type="InterPro" id="IPR011856">
    <property type="entry name" value="tRNA_endonuc-like_dom_sf"/>
</dbReference>
<protein>
    <recommendedName>
        <fullName evidence="3">Aspartate ammonia-lyase</fullName>
    </recommendedName>
</protein>
<dbReference type="Proteomes" id="UP000075349">
    <property type="component" value="Unassembled WGS sequence"/>
</dbReference>
<comment type="caution">
    <text evidence="1">The sequence shown here is derived from an EMBL/GenBank/DDBJ whole genome shotgun (WGS) entry which is preliminary data.</text>
</comment>
<evidence type="ECO:0000313" key="1">
    <source>
        <dbReference type="EMBL" id="KYN24628.1"/>
    </source>
</evidence>
<dbReference type="AlphaFoldDB" id="A0A151JFY0"/>
<evidence type="ECO:0008006" key="3">
    <source>
        <dbReference type="Google" id="ProtNLM"/>
    </source>
</evidence>
<proteinExistence type="predicted"/>
<dbReference type="SUPFAM" id="SSF52980">
    <property type="entry name" value="Restriction endonuclease-like"/>
    <property type="match status" value="1"/>
</dbReference>